<evidence type="ECO:0000313" key="6">
    <source>
        <dbReference type="Proteomes" id="UP000186373"/>
    </source>
</evidence>
<dbReference type="Proteomes" id="UP000186373">
    <property type="component" value="Unassembled WGS sequence"/>
</dbReference>
<evidence type="ECO:0000256" key="2">
    <source>
        <dbReference type="ARBA" id="ARBA00023125"/>
    </source>
</evidence>
<dbReference type="AlphaFoldDB" id="A0A1N7I869"/>
<dbReference type="EMBL" id="FTNY01000002">
    <property type="protein sequence ID" value="SIS33286.1"/>
    <property type="molecule type" value="Genomic_DNA"/>
</dbReference>
<evidence type="ECO:0000313" key="5">
    <source>
        <dbReference type="EMBL" id="SIS33286.1"/>
    </source>
</evidence>
<dbReference type="PANTHER" id="PTHR43280">
    <property type="entry name" value="ARAC-FAMILY TRANSCRIPTIONAL REGULATOR"/>
    <property type="match status" value="1"/>
</dbReference>
<dbReference type="GO" id="GO:0003700">
    <property type="term" value="F:DNA-binding transcription factor activity"/>
    <property type="evidence" value="ECO:0007669"/>
    <property type="project" value="InterPro"/>
</dbReference>
<dbReference type="InterPro" id="IPR037923">
    <property type="entry name" value="HTH-like"/>
</dbReference>
<keyword evidence="2 5" id="KW-0238">DNA-binding</keyword>
<dbReference type="OrthoDB" id="4480133at2"/>
<dbReference type="InterPro" id="IPR018060">
    <property type="entry name" value="HTH_AraC"/>
</dbReference>
<keyword evidence="1" id="KW-0805">Transcription regulation</keyword>
<dbReference type="InterPro" id="IPR009057">
    <property type="entry name" value="Homeodomain-like_sf"/>
</dbReference>
<dbReference type="RefSeq" id="WP_076506743.1">
    <property type="nucleotide sequence ID" value="NZ_FTNY01000002.1"/>
</dbReference>
<evidence type="ECO:0000256" key="1">
    <source>
        <dbReference type="ARBA" id="ARBA00023015"/>
    </source>
</evidence>
<dbReference type="PRINTS" id="PR00032">
    <property type="entry name" value="HTHARAC"/>
</dbReference>
<feature type="domain" description="HTH araC/xylS-type" evidence="4">
    <location>
        <begin position="189"/>
        <end position="287"/>
    </location>
</feature>
<organism evidence="5 6">
    <name type="scientific">Chryseobacterium shigense</name>
    <dbReference type="NCBI Taxonomy" id="297244"/>
    <lineage>
        <taxon>Bacteria</taxon>
        <taxon>Pseudomonadati</taxon>
        <taxon>Bacteroidota</taxon>
        <taxon>Flavobacteriia</taxon>
        <taxon>Flavobacteriales</taxon>
        <taxon>Weeksellaceae</taxon>
        <taxon>Chryseobacterium group</taxon>
        <taxon>Chryseobacterium</taxon>
    </lineage>
</organism>
<keyword evidence="3" id="KW-0804">Transcription</keyword>
<proteinExistence type="predicted"/>
<name>A0A1N7I869_9FLAO</name>
<accession>A0A1N7I869</accession>
<reference evidence="6" key="1">
    <citation type="submission" date="2017-01" db="EMBL/GenBank/DDBJ databases">
        <authorList>
            <person name="Varghese N."/>
            <person name="Submissions S."/>
        </authorList>
    </citation>
    <scope>NUCLEOTIDE SEQUENCE [LARGE SCALE GENOMIC DNA]</scope>
    <source>
        <strain evidence="6">DSM 17126</strain>
    </source>
</reference>
<keyword evidence="6" id="KW-1185">Reference proteome</keyword>
<dbReference type="InterPro" id="IPR054015">
    <property type="entry name" value="ExsA-like_N"/>
</dbReference>
<dbReference type="GO" id="GO:0043565">
    <property type="term" value="F:sequence-specific DNA binding"/>
    <property type="evidence" value="ECO:0007669"/>
    <property type="project" value="InterPro"/>
</dbReference>
<protein>
    <submittedName>
        <fullName evidence="5">AraC-type DNA-binding protein</fullName>
    </submittedName>
</protein>
<dbReference type="PROSITE" id="PS01124">
    <property type="entry name" value="HTH_ARAC_FAMILY_2"/>
    <property type="match status" value="1"/>
</dbReference>
<dbReference type="InterPro" id="IPR020449">
    <property type="entry name" value="Tscrpt_reg_AraC-type_HTH"/>
</dbReference>
<dbReference type="Pfam" id="PF22200">
    <property type="entry name" value="ExsA_N"/>
    <property type="match status" value="1"/>
</dbReference>
<evidence type="ECO:0000256" key="3">
    <source>
        <dbReference type="ARBA" id="ARBA00023163"/>
    </source>
</evidence>
<sequence>MKATKVPNELMNAPHYNNFLRLDSVKIIESCTSVTDKKGAMFLKDHMLLFVLEGTKHILYGNQRYTVSKNQMVLLKKNISFDYHKTGDLENNHSYDCIMFFLKDEFVLDYIKMAGIKDTTTEEMARITVKKVKEPLLSFVLSIKPYFNDASKISPGLIRLKMLELLYDLANTDRNLLLQLLQLKQQVVADIPQIIEENYTNPLSLEDFAYLSGRSLSSFKRDFQLIYKVSPGNYIRERRLKKAKELLTVTELPVKDICYETGFDNVAHFSRLFKSFFGSTPSQTRAKF</sequence>
<dbReference type="SMART" id="SM00342">
    <property type="entry name" value="HTH_ARAC"/>
    <property type="match status" value="1"/>
</dbReference>
<dbReference type="SUPFAM" id="SSF51215">
    <property type="entry name" value="Regulatory protein AraC"/>
    <property type="match status" value="1"/>
</dbReference>
<evidence type="ECO:0000259" key="4">
    <source>
        <dbReference type="PROSITE" id="PS01124"/>
    </source>
</evidence>
<gene>
    <name evidence="5" type="ORF">SAMN05421639_102574</name>
</gene>
<dbReference type="Pfam" id="PF12833">
    <property type="entry name" value="HTH_18"/>
    <property type="match status" value="1"/>
</dbReference>
<dbReference type="PANTHER" id="PTHR43280:SF2">
    <property type="entry name" value="HTH-TYPE TRANSCRIPTIONAL REGULATOR EXSA"/>
    <property type="match status" value="1"/>
</dbReference>
<dbReference type="InterPro" id="IPR018062">
    <property type="entry name" value="HTH_AraC-typ_CS"/>
</dbReference>
<dbReference type="PROSITE" id="PS00041">
    <property type="entry name" value="HTH_ARAC_FAMILY_1"/>
    <property type="match status" value="1"/>
</dbReference>
<dbReference type="Gene3D" id="1.10.10.60">
    <property type="entry name" value="Homeodomain-like"/>
    <property type="match status" value="2"/>
</dbReference>
<dbReference type="SUPFAM" id="SSF46689">
    <property type="entry name" value="Homeodomain-like"/>
    <property type="match status" value="2"/>
</dbReference>